<comment type="caution">
    <text evidence="2">The sequence shown here is derived from an EMBL/GenBank/DDBJ whole genome shotgun (WGS) entry which is preliminary data.</text>
</comment>
<organism evidence="2 3">
    <name type="scientific">Allacma fusca</name>
    <dbReference type="NCBI Taxonomy" id="39272"/>
    <lineage>
        <taxon>Eukaryota</taxon>
        <taxon>Metazoa</taxon>
        <taxon>Ecdysozoa</taxon>
        <taxon>Arthropoda</taxon>
        <taxon>Hexapoda</taxon>
        <taxon>Collembola</taxon>
        <taxon>Symphypleona</taxon>
        <taxon>Sminthuridae</taxon>
        <taxon>Allacma</taxon>
    </lineage>
</organism>
<dbReference type="EMBL" id="CAJVCH010102292">
    <property type="protein sequence ID" value="CAG7723765.1"/>
    <property type="molecule type" value="Genomic_DNA"/>
</dbReference>
<evidence type="ECO:0000256" key="1">
    <source>
        <dbReference type="SAM" id="MobiDB-lite"/>
    </source>
</evidence>
<accession>A0A8J2JXD8</accession>
<dbReference type="Proteomes" id="UP000708208">
    <property type="component" value="Unassembled WGS sequence"/>
</dbReference>
<protein>
    <submittedName>
        <fullName evidence="2">Uncharacterized protein</fullName>
    </submittedName>
</protein>
<evidence type="ECO:0000313" key="2">
    <source>
        <dbReference type="EMBL" id="CAG7723765.1"/>
    </source>
</evidence>
<feature type="region of interest" description="Disordered" evidence="1">
    <location>
        <begin position="1"/>
        <end position="52"/>
    </location>
</feature>
<gene>
    <name evidence="2" type="ORF">AFUS01_LOCUS12831</name>
</gene>
<keyword evidence="3" id="KW-1185">Reference proteome</keyword>
<sequence>MVSFTDTNEKEGTDMSSGIYTRSKARVSRAPLRASSGTERSTSSNIERPRRSQACCSGSKINIYVGNVITNQYLSGSTEMEPGAQPEENLINGAVDNWTTNRGLIVAVIVKGV</sequence>
<dbReference type="AlphaFoldDB" id="A0A8J2JXD8"/>
<feature type="compositionally biased region" description="Polar residues" evidence="1">
    <location>
        <begin position="35"/>
        <end position="46"/>
    </location>
</feature>
<reference evidence="2" key="1">
    <citation type="submission" date="2021-06" db="EMBL/GenBank/DDBJ databases">
        <authorList>
            <person name="Hodson N. C."/>
            <person name="Mongue J. A."/>
            <person name="Jaron S. K."/>
        </authorList>
    </citation>
    <scope>NUCLEOTIDE SEQUENCE</scope>
</reference>
<evidence type="ECO:0000313" key="3">
    <source>
        <dbReference type="Proteomes" id="UP000708208"/>
    </source>
</evidence>
<proteinExistence type="predicted"/>
<name>A0A8J2JXD8_9HEXA</name>